<dbReference type="Proteomes" id="UP001236500">
    <property type="component" value="Chromosome"/>
</dbReference>
<name>A0ABY8NCL0_9GAMM</name>
<organism evidence="2 3">
    <name type="scientific">Microbulbifer bruguierae</name>
    <dbReference type="NCBI Taxonomy" id="3029061"/>
    <lineage>
        <taxon>Bacteria</taxon>
        <taxon>Pseudomonadati</taxon>
        <taxon>Pseudomonadota</taxon>
        <taxon>Gammaproteobacteria</taxon>
        <taxon>Cellvibrionales</taxon>
        <taxon>Microbulbiferaceae</taxon>
        <taxon>Microbulbifer</taxon>
    </lineage>
</organism>
<proteinExistence type="predicted"/>
<evidence type="ECO:0008006" key="4">
    <source>
        <dbReference type="Google" id="ProtNLM"/>
    </source>
</evidence>
<keyword evidence="1" id="KW-1133">Transmembrane helix</keyword>
<feature type="transmembrane region" description="Helical" evidence="1">
    <location>
        <begin position="122"/>
        <end position="144"/>
    </location>
</feature>
<feature type="transmembrane region" description="Helical" evidence="1">
    <location>
        <begin position="64"/>
        <end position="86"/>
    </location>
</feature>
<dbReference type="EMBL" id="CP118605">
    <property type="protein sequence ID" value="WGL16664.1"/>
    <property type="molecule type" value="Genomic_DNA"/>
</dbReference>
<keyword evidence="3" id="KW-1185">Reference proteome</keyword>
<gene>
    <name evidence="2" type="ORF">PVT68_18170</name>
</gene>
<sequence>MEADKEKVEIEKGVGFPQILHDRSRAVGQDLQKLLVSLSTAVLAVFFVTLTTKVEPPLNAYQKLVMLVSLSSMAFAVFAGVIDMYADSRRNFFWASALQAVDKTRRSAFYKHRDRWLKIERYCAWALTIGFFVGILAALAYMIMRLM</sequence>
<feature type="transmembrane region" description="Helical" evidence="1">
    <location>
        <begin position="34"/>
        <end position="52"/>
    </location>
</feature>
<evidence type="ECO:0000256" key="1">
    <source>
        <dbReference type="SAM" id="Phobius"/>
    </source>
</evidence>
<keyword evidence="1" id="KW-0472">Membrane</keyword>
<keyword evidence="1" id="KW-0812">Transmembrane</keyword>
<evidence type="ECO:0000313" key="2">
    <source>
        <dbReference type="EMBL" id="WGL16664.1"/>
    </source>
</evidence>
<protein>
    <recommendedName>
        <fullName evidence="4">DUF3899 domain-containing protein</fullName>
    </recommendedName>
</protein>
<evidence type="ECO:0000313" key="3">
    <source>
        <dbReference type="Proteomes" id="UP001236500"/>
    </source>
</evidence>
<accession>A0ABY8NCL0</accession>
<reference evidence="2 3" key="1">
    <citation type="submission" date="2023-02" db="EMBL/GenBank/DDBJ databases">
        <title>Description and genomic characterization of Microbulbifer bruguierae sp. nov., isolated from the sediment of mangrove plant Bruguiera sexangula.</title>
        <authorList>
            <person name="Long M."/>
        </authorList>
    </citation>
    <scope>NUCLEOTIDE SEQUENCE [LARGE SCALE GENOMIC DNA]</scope>
    <source>
        <strain evidence="2 3">H12</strain>
    </source>
</reference>
<dbReference type="RefSeq" id="WP_280320488.1">
    <property type="nucleotide sequence ID" value="NZ_CP118605.1"/>
</dbReference>